<comment type="caution">
    <text evidence="1">The sequence shown here is derived from an EMBL/GenBank/DDBJ whole genome shotgun (WGS) entry which is preliminary data.</text>
</comment>
<reference evidence="2" key="1">
    <citation type="journal article" date="2023" name="Nat. Plants">
        <title>Single-cell RNA sequencing provides a high-resolution roadmap for understanding the multicellular compartmentation of specialized metabolism.</title>
        <authorList>
            <person name="Sun S."/>
            <person name="Shen X."/>
            <person name="Li Y."/>
            <person name="Li Y."/>
            <person name="Wang S."/>
            <person name="Li R."/>
            <person name="Zhang H."/>
            <person name="Shen G."/>
            <person name="Guo B."/>
            <person name="Wei J."/>
            <person name="Xu J."/>
            <person name="St-Pierre B."/>
            <person name="Chen S."/>
            <person name="Sun C."/>
        </authorList>
    </citation>
    <scope>NUCLEOTIDE SEQUENCE [LARGE SCALE GENOMIC DNA]</scope>
</reference>
<gene>
    <name evidence="1" type="ORF">M9H77_32704</name>
</gene>
<evidence type="ECO:0000313" key="2">
    <source>
        <dbReference type="Proteomes" id="UP001060085"/>
    </source>
</evidence>
<evidence type="ECO:0000313" key="1">
    <source>
        <dbReference type="EMBL" id="KAI5655517.1"/>
    </source>
</evidence>
<dbReference type="Proteomes" id="UP001060085">
    <property type="component" value="Linkage Group LG07"/>
</dbReference>
<dbReference type="EMBL" id="CM044707">
    <property type="protein sequence ID" value="KAI5655517.1"/>
    <property type="molecule type" value="Genomic_DNA"/>
</dbReference>
<accession>A0ACC0A6E4</accession>
<proteinExistence type="predicted"/>
<sequence>MFKSARWRSEKNKIKAVFKLQFHATQVSQVGSDALIVSLVPADIGKPTARLEKAKIQDGSCYWDKPVYETVKFVQEQKSGKIHERIYHFVVATGSVKSGVVGEASIDFSSYALATKISSVSLPIKHSKSEILLHVSIQRMPDSSDQREVEEIENVKLNPQDRSLRAQLSNGEIDGSIITSSTEDAQLNKSINQNVEMNGNRRTSSGSDITMSSSDGSLGLDIPQEIQVKTENIHQDPNSLLSSSNHGSLLQRPISDDAPGVGYKERQKSWEWLGGMALEASTDDSSGTPRETLLRVVSEETPDMVVDKLKYELASLARQAEMSELELQTLRKQIVKESRRGQDLSREATKLKEERDLFKEECEKLKALQCHLDEAKARNKLQFEGGDPLALLEELRQELSYEKDLNKNLRIQLQKTQESNSELILAVRDLDEMLEQKNKEIANAVDKSAPFGRIESRQEPKFGCETDDDDAEQKALEELVKDHTDAKDAYLLEQKVMDLQSEIEIYRRERDELEMQMEQLALDYEILKQENHEMSYKLEQSQLQEQLKMQYECSSSYATVNELEAQIENFETELNNRTEEFSDSLNTISELESQIKNLENELKDRSQEYSVSLITIKELQTQVKNLESELHNRSQEHSDSLVTVKQLEDHIKGLEDELETQAHGFEADLEALTRAKVEQEQRAIQAEETLRKMRWQNVSTAERLQEEFKKLSMQMASTFKANESLAMKALAEANELRLQKSRHEEKLQKASEALQLVREHYEARLHELSSQVISMSNRVEELQSEVEDKSLQLDHQLKHAEEIQTQLAEEITMLKTEVETLVTENKSLSEIAEERAALRSELVELRKSFMELESLFKQGNSEKAELESRLVLVKVRADESLRELRNVTCLKDEKESMAKSLQLEVEMLKAQCQELNHTLSGDELEMEKLRKQVLQLKGDLKKKEDTLSSMEKKLKDSNGRVAVSDGAKATPKNSKVQPVPRGNKEVASLKEKIKLLEGQIKLKETALEQSTNSFLEKEKDLQKKIEELEQTLEVLSHNTISLCEQKSDKATEVSEDLMLNCGTTEITNADNNSSQPSGIKSRHDDASEKDTKSLVEDSTKLEELVCEMTKLKERNKEMEDELKEMQERYSEISLKFAEVEGERQQLVMRLRNLKNAKKNPS</sequence>
<protein>
    <submittedName>
        <fullName evidence="1">Uncharacterized protein</fullName>
    </submittedName>
</protein>
<name>A0ACC0A6E4_CATRO</name>
<keyword evidence="2" id="KW-1185">Reference proteome</keyword>
<organism evidence="1 2">
    <name type="scientific">Catharanthus roseus</name>
    <name type="common">Madagascar periwinkle</name>
    <name type="synonym">Vinca rosea</name>
    <dbReference type="NCBI Taxonomy" id="4058"/>
    <lineage>
        <taxon>Eukaryota</taxon>
        <taxon>Viridiplantae</taxon>
        <taxon>Streptophyta</taxon>
        <taxon>Embryophyta</taxon>
        <taxon>Tracheophyta</taxon>
        <taxon>Spermatophyta</taxon>
        <taxon>Magnoliopsida</taxon>
        <taxon>eudicotyledons</taxon>
        <taxon>Gunneridae</taxon>
        <taxon>Pentapetalae</taxon>
        <taxon>asterids</taxon>
        <taxon>lamiids</taxon>
        <taxon>Gentianales</taxon>
        <taxon>Apocynaceae</taxon>
        <taxon>Rauvolfioideae</taxon>
        <taxon>Vinceae</taxon>
        <taxon>Catharanthinae</taxon>
        <taxon>Catharanthus</taxon>
    </lineage>
</organism>